<sequence>MGVRKEQMYCRHEDKIVLAERNTPNHILHLLLTVFTFGLWLIPWFLMSQTSRAHFCPSCGRQADGMWLYRKMEKKRKTEAFKQKMEDARNRQAG</sequence>
<proteinExistence type="predicted"/>
<evidence type="ECO:0000313" key="4">
    <source>
        <dbReference type="Proteomes" id="UP000324738"/>
    </source>
</evidence>
<keyword evidence="1" id="KW-1133">Transmembrane helix</keyword>
<reference evidence="3 4" key="1">
    <citation type="submission" date="2019-08" db="EMBL/GenBank/DDBJ databases">
        <title>Aureimonas fodiniaquatilis sp. nov., isolated from a coal mine wastewater.</title>
        <authorList>
            <person name="Kim W."/>
        </authorList>
    </citation>
    <scope>NUCLEOTIDE SEQUENCE [LARGE SCALE GENOMIC DNA]</scope>
    <source>
        <strain evidence="3 4">CAU 1482</strain>
    </source>
</reference>
<keyword evidence="1" id="KW-0472">Membrane</keyword>
<organism evidence="3 4">
    <name type="scientific">Aureimonas fodinaquatilis</name>
    <dbReference type="NCBI Taxonomy" id="2565783"/>
    <lineage>
        <taxon>Bacteria</taxon>
        <taxon>Pseudomonadati</taxon>
        <taxon>Pseudomonadota</taxon>
        <taxon>Alphaproteobacteria</taxon>
        <taxon>Hyphomicrobiales</taxon>
        <taxon>Aurantimonadaceae</taxon>
        <taxon>Aureimonas</taxon>
    </lineage>
</organism>
<feature type="transmembrane region" description="Helical" evidence="1">
    <location>
        <begin position="27"/>
        <end position="46"/>
    </location>
</feature>
<evidence type="ECO:0000259" key="2">
    <source>
        <dbReference type="Pfam" id="PF10601"/>
    </source>
</evidence>
<evidence type="ECO:0000256" key="1">
    <source>
        <dbReference type="SAM" id="Phobius"/>
    </source>
</evidence>
<evidence type="ECO:0000313" key="3">
    <source>
        <dbReference type="EMBL" id="KAA0970276.1"/>
    </source>
</evidence>
<dbReference type="Proteomes" id="UP000324738">
    <property type="component" value="Unassembled WGS sequence"/>
</dbReference>
<dbReference type="InterPro" id="IPR006629">
    <property type="entry name" value="LITAF"/>
</dbReference>
<keyword evidence="1" id="KW-0812">Transmembrane</keyword>
<protein>
    <recommendedName>
        <fullName evidence="2">LITAF domain-containing protein</fullName>
    </recommendedName>
</protein>
<feature type="domain" description="LITAF" evidence="2">
    <location>
        <begin position="20"/>
        <end position="62"/>
    </location>
</feature>
<gene>
    <name evidence="3" type="ORF">FPY71_07035</name>
</gene>
<dbReference type="Pfam" id="PF10601">
    <property type="entry name" value="zf-LITAF-like"/>
    <property type="match status" value="1"/>
</dbReference>
<accession>A0A5B0DV03</accession>
<name>A0A5B0DV03_9HYPH</name>
<comment type="caution">
    <text evidence="3">The sequence shown here is derived from an EMBL/GenBank/DDBJ whole genome shotgun (WGS) entry which is preliminary data.</text>
</comment>
<dbReference type="OrthoDB" id="8482118at2"/>
<dbReference type="EMBL" id="VTWH01000002">
    <property type="protein sequence ID" value="KAA0970276.1"/>
    <property type="molecule type" value="Genomic_DNA"/>
</dbReference>
<dbReference type="AlphaFoldDB" id="A0A5B0DV03"/>
<keyword evidence="4" id="KW-1185">Reference proteome</keyword>
<dbReference type="RefSeq" id="WP_149299095.1">
    <property type="nucleotide sequence ID" value="NZ_VTWH01000002.1"/>
</dbReference>